<reference evidence="3" key="1">
    <citation type="journal article" date="2019" name="Int. J. Syst. Evol. Microbiol.">
        <title>The Global Catalogue of Microorganisms (GCM) 10K type strain sequencing project: providing services to taxonomists for standard genome sequencing and annotation.</title>
        <authorList>
            <consortium name="The Broad Institute Genomics Platform"/>
            <consortium name="The Broad Institute Genome Sequencing Center for Infectious Disease"/>
            <person name="Wu L."/>
            <person name="Ma J."/>
        </authorList>
    </citation>
    <scope>NUCLEOTIDE SEQUENCE [LARGE SCALE GENOMIC DNA]</scope>
    <source>
        <strain evidence="3">CGMCC 4.7319</strain>
    </source>
</reference>
<gene>
    <name evidence="2" type="ORF">GCM10011609_85280</name>
</gene>
<evidence type="ECO:0000313" key="3">
    <source>
        <dbReference type="Proteomes" id="UP000597656"/>
    </source>
</evidence>
<evidence type="ECO:0000313" key="2">
    <source>
        <dbReference type="EMBL" id="GGN28798.1"/>
    </source>
</evidence>
<proteinExistence type="predicted"/>
<keyword evidence="3" id="KW-1185">Reference proteome</keyword>
<dbReference type="EMBL" id="BMNC01000029">
    <property type="protein sequence ID" value="GGN28798.1"/>
    <property type="molecule type" value="Genomic_DNA"/>
</dbReference>
<feature type="compositionally biased region" description="Basic residues" evidence="1">
    <location>
        <begin position="273"/>
        <end position="287"/>
    </location>
</feature>
<protein>
    <submittedName>
        <fullName evidence="2">Uncharacterized protein</fullName>
    </submittedName>
</protein>
<feature type="region of interest" description="Disordered" evidence="1">
    <location>
        <begin position="269"/>
        <end position="302"/>
    </location>
</feature>
<accession>A0ABQ2IT66</accession>
<sequence length="302" mass="34260">MTKLPSSTCAKRYADRSEETGLSYSLRTAPCRPIEYSAASKLALLKHVRHHEAIEQARLDLDALEITDEQFAKKNQAFTDWRQRAATFDAIIQQYLDMAANRVRILHKDPIMDCLRRTLLTLALAVDSHRDAHAGEESLADTALWARLSTLPWPDAESRTLADAVEAERARRRRPARANHEGFIEIKERRVFGETVDVADLILEVTDHVDTSISRPLLVDLWKQRTPDLTATEAAKVTAARQKGSYSTHRLRNALLFLENLGAIAREADEARSRHRHRHRKCHHRPHATRDATPARATGAPR</sequence>
<evidence type="ECO:0000256" key="1">
    <source>
        <dbReference type="SAM" id="MobiDB-lite"/>
    </source>
</evidence>
<comment type="caution">
    <text evidence="2">The sequence shown here is derived from an EMBL/GenBank/DDBJ whole genome shotgun (WGS) entry which is preliminary data.</text>
</comment>
<dbReference type="Proteomes" id="UP000597656">
    <property type="component" value="Unassembled WGS sequence"/>
</dbReference>
<organism evidence="2 3">
    <name type="scientific">Lentzea pudingi</name>
    <dbReference type="NCBI Taxonomy" id="1789439"/>
    <lineage>
        <taxon>Bacteria</taxon>
        <taxon>Bacillati</taxon>
        <taxon>Actinomycetota</taxon>
        <taxon>Actinomycetes</taxon>
        <taxon>Pseudonocardiales</taxon>
        <taxon>Pseudonocardiaceae</taxon>
        <taxon>Lentzea</taxon>
    </lineage>
</organism>
<dbReference type="RefSeq" id="WP_189160553.1">
    <property type="nucleotide sequence ID" value="NZ_BMNC01000029.1"/>
</dbReference>
<name>A0ABQ2IT66_9PSEU</name>